<dbReference type="InterPro" id="IPR011762">
    <property type="entry name" value="COA_CT_N"/>
</dbReference>
<dbReference type="PANTHER" id="PTHR22855:SF47">
    <property type="entry name" value="METHYLCROTONOYL-COA CARBOXYLASE"/>
    <property type="match status" value="1"/>
</dbReference>
<dbReference type="GO" id="GO:1905202">
    <property type="term" value="C:methylcrotonoyl-CoA carboxylase complex"/>
    <property type="evidence" value="ECO:0007669"/>
    <property type="project" value="TreeGrafter"/>
</dbReference>
<gene>
    <name evidence="9" type="ORF">EB796_019201</name>
</gene>
<sequence length="558" mass="59583">MSACWCVTKVMHSRGLLKLLSSQAASMSSLARQPKTFQPITNTVDISSPEFLATLNANHEKEAKYTKLLEMVKQGGGSKAVQRHLQQGKLLVKDRLANLLDNVDDFLELSPTAGIGMPYGDIPSAGLVCGFGQVHGKDILVLANDGTVKAGTVFPITLKKQLRAQQIAQELSIPCVYIVDSGGGFLPLQAEIFVEGGKVFHNEAVMSSLGIPQIAVVCGMCTAGGAYVPTMAEEAIMVHKTGTIFLAGPPLVKAALGEVISAEELGGATMHSSVSGCVDHFAATEEESYRICRDVILSLDLPDVAYPTAYADPLYSADDLAGLVTRDNPNAHQLISRIVDGSGFHEFKSQYGKSLVTGFASIAGYPLGIIANNVGDLTPDASTKATHFVQLCTQRRLPLVFLINQSESDVGNDAAVNGERLKSQARFMAAVACSDVPKVSIVTGAFEGMSVHAMGSKAMGANFIFHWPSASFSMHSTSHLEGVISSTHPELKEEKIQAKLLSTSSSQYAASNVWTDGIILPQHTRSVLSKVLQLFKYSKSMKALAAESTSTNQINFRM</sequence>
<dbReference type="UniPathway" id="UPA00363">
    <property type="reaction ID" value="UER00861"/>
</dbReference>
<dbReference type="Pfam" id="PF01039">
    <property type="entry name" value="Carboxyl_trans"/>
    <property type="match status" value="1"/>
</dbReference>
<dbReference type="Proteomes" id="UP000593567">
    <property type="component" value="Unassembled WGS sequence"/>
</dbReference>
<evidence type="ECO:0000256" key="2">
    <source>
        <dbReference type="ARBA" id="ARBA00026116"/>
    </source>
</evidence>
<dbReference type="SUPFAM" id="SSF52096">
    <property type="entry name" value="ClpP/crotonase"/>
    <property type="match status" value="2"/>
</dbReference>
<evidence type="ECO:0000256" key="4">
    <source>
        <dbReference type="ARBA" id="ARBA00031237"/>
    </source>
</evidence>
<dbReference type="InterPro" id="IPR045190">
    <property type="entry name" value="MCCB/AccD1-like"/>
</dbReference>
<protein>
    <recommendedName>
        <fullName evidence="2">methylcrotonoyl-CoA carboxylase</fullName>
        <ecNumber evidence="2">6.4.1.4</ecNumber>
    </recommendedName>
    <alternativeName>
        <fullName evidence="5">3-methylcrotonyl-CoA carboxylase 2</fullName>
    </alternativeName>
    <alternativeName>
        <fullName evidence="3">3-methylcrotonyl-CoA carboxylase non-biotin-containing subunit</fullName>
    </alternativeName>
    <alternativeName>
        <fullName evidence="4">3-methylcrotonyl-CoA:carbon dioxide ligase subunit beta</fullName>
    </alternativeName>
</protein>
<dbReference type="AlphaFoldDB" id="A0A7J7J919"/>
<keyword evidence="10" id="KW-1185">Reference proteome</keyword>
<dbReference type="EC" id="6.4.1.4" evidence="2"/>
<evidence type="ECO:0000256" key="1">
    <source>
        <dbReference type="ARBA" id="ARBA00025711"/>
    </source>
</evidence>
<dbReference type="PROSITE" id="PS50989">
    <property type="entry name" value="COA_CT_CTER"/>
    <property type="match status" value="1"/>
</dbReference>
<evidence type="ECO:0000313" key="10">
    <source>
        <dbReference type="Proteomes" id="UP000593567"/>
    </source>
</evidence>
<dbReference type="Gene3D" id="3.90.226.10">
    <property type="entry name" value="2-enoyl-CoA Hydratase, Chain A, domain 1"/>
    <property type="match status" value="2"/>
</dbReference>
<reference evidence="9" key="1">
    <citation type="submission" date="2020-06" db="EMBL/GenBank/DDBJ databases">
        <title>Draft genome of Bugula neritina, a colonial animal packing powerful symbionts and potential medicines.</title>
        <authorList>
            <person name="Rayko M."/>
        </authorList>
    </citation>
    <scope>NUCLEOTIDE SEQUENCE [LARGE SCALE GENOMIC DNA]</scope>
    <source>
        <strain evidence="9">Kwan_BN1</strain>
    </source>
</reference>
<evidence type="ECO:0000259" key="8">
    <source>
        <dbReference type="PROSITE" id="PS50989"/>
    </source>
</evidence>
<dbReference type="PROSITE" id="PS50980">
    <property type="entry name" value="COA_CT_NTER"/>
    <property type="match status" value="1"/>
</dbReference>
<dbReference type="PANTHER" id="PTHR22855">
    <property type="entry name" value="ACETYL, PROPIONYL, PYRUVATE, AND GLUTACONYL CARBOXYLASE-RELATED"/>
    <property type="match status" value="1"/>
</dbReference>
<proteinExistence type="predicted"/>
<comment type="catalytic activity">
    <reaction evidence="6">
        <text>3-methylbut-2-enoyl-CoA + hydrogencarbonate + ATP = 3-methyl-(2E)-glutaconyl-CoA + ADP + phosphate + H(+)</text>
        <dbReference type="Rhea" id="RHEA:13589"/>
        <dbReference type="ChEBI" id="CHEBI:15378"/>
        <dbReference type="ChEBI" id="CHEBI:17544"/>
        <dbReference type="ChEBI" id="CHEBI:30616"/>
        <dbReference type="ChEBI" id="CHEBI:43474"/>
        <dbReference type="ChEBI" id="CHEBI:57344"/>
        <dbReference type="ChEBI" id="CHEBI:57346"/>
        <dbReference type="ChEBI" id="CHEBI:456216"/>
        <dbReference type="EC" id="6.4.1.4"/>
    </reaction>
</comment>
<dbReference type="InterPro" id="IPR011763">
    <property type="entry name" value="COA_CT_C"/>
</dbReference>
<dbReference type="FunFam" id="3.90.226.10:FF:000046">
    <property type="entry name" value="Geranyl-CoA carboxylase beta subunit"/>
    <property type="match status" value="1"/>
</dbReference>
<dbReference type="EMBL" id="VXIV02002845">
    <property type="protein sequence ID" value="KAF6022487.1"/>
    <property type="molecule type" value="Genomic_DNA"/>
</dbReference>
<organism evidence="9 10">
    <name type="scientific">Bugula neritina</name>
    <name type="common">Brown bryozoan</name>
    <name type="synonym">Sertularia neritina</name>
    <dbReference type="NCBI Taxonomy" id="10212"/>
    <lineage>
        <taxon>Eukaryota</taxon>
        <taxon>Metazoa</taxon>
        <taxon>Spiralia</taxon>
        <taxon>Lophotrochozoa</taxon>
        <taxon>Bryozoa</taxon>
        <taxon>Gymnolaemata</taxon>
        <taxon>Cheilostomatida</taxon>
        <taxon>Flustrina</taxon>
        <taxon>Buguloidea</taxon>
        <taxon>Bugulidae</taxon>
        <taxon>Bugula</taxon>
    </lineage>
</organism>
<evidence type="ECO:0000313" key="9">
    <source>
        <dbReference type="EMBL" id="KAF6022487.1"/>
    </source>
</evidence>
<dbReference type="GO" id="GO:0004485">
    <property type="term" value="F:methylcrotonoyl-CoA carboxylase activity"/>
    <property type="evidence" value="ECO:0007669"/>
    <property type="project" value="UniProtKB-EC"/>
</dbReference>
<accession>A0A7J7J919</accession>
<dbReference type="GO" id="GO:0006552">
    <property type="term" value="P:L-leucine catabolic process"/>
    <property type="evidence" value="ECO:0007669"/>
    <property type="project" value="UniProtKB-UniPathway"/>
</dbReference>
<dbReference type="OrthoDB" id="439921at2759"/>
<evidence type="ECO:0000256" key="5">
    <source>
        <dbReference type="ARBA" id="ARBA00031404"/>
    </source>
</evidence>
<feature type="domain" description="CoA carboxyltransferase N-terminal" evidence="7">
    <location>
        <begin position="58"/>
        <end position="311"/>
    </location>
</feature>
<comment type="caution">
    <text evidence="9">The sequence shown here is derived from an EMBL/GenBank/DDBJ whole genome shotgun (WGS) entry which is preliminary data.</text>
</comment>
<dbReference type="GO" id="GO:0005739">
    <property type="term" value="C:mitochondrion"/>
    <property type="evidence" value="ECO:0007669"/>
    <property type="project" value="TreeGrafter"/>
</dbReference>
<evidence type="ECO:0000259" key="7">
    <source>
        <dbReference type="PROSITE" id="PS50980"/>
    </source>
</evidence>
<dbReference type="InterPro" id="IPR029045">
    <property type="entry name" value="ClpP/crotonase-like_dom_sf"/>
</dbReference>
<name>A0A7J7J919_BUGNE</name>
<evidence type="ECO:0000256" key="6">
    <source>
        <dbReference type="ARBA" id="ARBA00052347"/>
    </source>
</evidence>
<dbReference type="InterPro" id="IPR034733">
    <property type="entry name" value="AcCoA_carboxyl_beta"/>
</dbReference>
<feature type="domain" description="CoA carboxyltransferase C-terminal" evidence="8">
    <location>
        <begin position="316"/>
        <end position="537"/>
    </location>
</feature>
<evidence type="ECO:0000256" key="3">
    <source>
        <dbReference type="ARBA" id="ARBA00031109"/>
    </source>
</evidence>
<comment type="pathway">
    <text evidence="1">Amino-acid degradation; L-leucine degradation; (S)-3-hydroxy-3-methylglutaryl-CoA from 3-isovaleryl-CoA: step 2/3.</text>
</comment>